<dbReference type="RefSeq" id="WP_217791221.1">
    <property type="nucleotide sequence ID" value="NZ_JAHSPG010000006.1"/>
</dbReference>
<evidence type="ECO:0000259" key="1">
    <source>
        <dbReference type="Pfam" id="PF07971"/>
    </source>
</evidence>
<dbReference type="EC" id="3.2.1.-" evidence="3"/>
<dbReference type="PANTHER" id="PTHR12143:SF39">
    <property type="entry name" value="SECRETED PROTEIN"/>
    <property type="match status" value="1"/>
</dbReference>
<keyword evidence="4" id="KW-1185">Reference proteome</keyword>
<dbReference type="InterPro" id="IPR012939">
    <property type="entry name" value="Glyco_hydro_92"/>
</dbReference>
<dbReference type="GO" id="GO:0000224">
    <property type="term" value="F:peptide-N4-(N-acetyl-beta-glucosaminyl)asparagine amidase activity"/>
    <property type="evidence" value="ECO:0007669"/>
    <property type="project" value="TreeGrafter"/>
</dbReference>
<evidence type="ECO:0000313" key="3">
    <source>
        <dbReference type="EMBL" id="MBV4357571.1"/>
    </source>
</evidence>
<dbReference type="GO" id="GO:0005829">
    <property type="term" value="C:cytosol"/>
    <property type="evidence" value="ECO:0007669"/>
    <property type="project" value="TreeGrafter"/>
</dbReference>
<dbReference type="PANTHER" id="PTHR12143">
    <property type="entry name" value="PEPTIDE N-GLYCANASE PNGASE -RELATED"/>
    <property type="match status" value="1"/>
</dbReference>
<accession>A0A9E2W7Z7</accession>
<reference evidence="3" key="1">
    <citation type="submission" date="2021-06" db="EMBL/GenBank/DDBJ databases">
        <authorList>
            <person name="Huq M.A."/>
        </authorList>
    </citation>
    <scope>NUCLEOTIDE SEQUENCE</scope>
    <source>
        <strain evidence="3">MAH-26</strain>
    </source>
</reference>
<protein>
    <submittedName>
        <fullName evidence="3">GH92 family glycosyl hydrolase</fullName>
        <ecNumber evidence="3">3.2.1.-</ecNumber>
    </submittedName>
</protein>
<organism evidence="3 4">
    <name type="scientific">Pinibacter aurantiacus</name>
    <dbReference type="NCBI Taxonomy" id="2851599"/>
    <lineage>
        <taxon>Bacteria</taxon>
        <taxon>Pseudomonadati</taxon>
        <taxon>Bacteroidota</taxon>
        <taxon>Chitinophagia</taxon>
        <taxon>Chitinophagales</taxon>
        <taxon>Chitinophagaceae</taxon>
        <taxon>Pinibacter</taxon>
    </lineage>
</organism>
<dbReference type="NCBIfam" id="TIGR01180">
    <property type="entry name" value="aman2_put"/>
    <property type="match status" value="1"/>
</dbReference>
<dbReference type="GO" id="GO:0006516">
    <property type="term" value="P:glycoprotein catabolic process"/>
    <property type="evidence" value="ECO:0007669"/>
    <property type="project" value="TreeGrafter"/>
</dbReference>
<keyword evidence="3" id="KW-0326">Glycosidase</keyword>
<keyword evidence="3" id="KW-0378">Hydrolase</keyword>
<comment type="caution">
    <text evidence="3">The sequence shown here is derived from an EMBL/GenBank/DDBJ whole genome shotgun (WGS) entry which is preliminary data.</text>
</comment>
<dbReference type="Pfam" id="PF07971">
    <property type="entry name" value="Glyco_hydro_92"/>
    <property type="match status" value="1"/>
</dbReference>
<dbReference type="GO" id="GO:0016798">
    <property type="term" value="F:hydrolase activity, acting on glycosyl bonds"/>
    <property type="evidence" value="ECO:0007669"/>
    <property type="project" value="UniProtKB-KW"/>
</dbReference>
<proteinExistence type="predicted"/>
<dbReference type="InterPro" id="IPR050883">
    <property type="entry name" value="PNGase"/>
</dbReference>
<feature type="domain" description="Glycosyl hydrolase family 92 N-terminal" evidence="2">
    <location>
        <begin position="28"/>
        <end position="260"/>
    </location>
</feature>
<evidence type="ECO:0000259" key="2">
    <source>
        <dbReference type="Pfam" id="PF17678"/>
    </source>
</evidence>
<name>A0A9E2W7Z7_9BACT</name>
<dbReference type="FunFam" id="1.20.1050.60:FF:000001">
    <property type="entry name" value="Putative alpha-1,2-mannosidase"/>
    <property type="match status" value="1"/>
</dbReference>
<dbReference type="Pfam" id="PF17678">
    <property type="entry name" value="Glyco_hydro_92N"/>
    <property type="match status" value="1"/>
</dbReference>
<gene>
    <name evidence="3" type="ORF">KTO63_10460</name>
</gene>
<dbReference type="EMBL" id="JAHSPG010000006">
    <property type="protein sequence ID" value="MBV4357571.1"/>
    <property type="molecule type" value="Genomic_DNA"/>
</dbReference>
<evidence type="ECO:0000313" key="4">
    <source>
        <dbReference type="Proteomes" id="UP000812270"/>
    </source>
</evidence>
<dbReference type="InterPro" id="IPR005887">
    <property type="entry name" value="GH92_a_mannosidase_put"/>
</dbReference>
<dbReference type="AlphaFoldDB" id="A0A9E2W7Z7"/>
<dbReference type="FunFam" id="3.30.2080.10:FF:000001">
    <property type="entry name" value="Alpha-1,2-mannosidase subfamily"/>
    <property type="match status" value="1"/>
</dbReference>
<dbReference type="InterPro" id="IPR041371">
    <property type="entry name" value="GH92_N"/>
</dbReference>
<sequence>MKSLKFFINIISFVCITHQSQSQDLTKYVDPYIGSDGHGHVFVGASVPFGAVQLGPSNFFKGWDWCSGYNYGDSIVTGFAHTHLSGTGIGDLGDILMMPYVGEIRTDKATEKEYQKGYGAHYSHKNESVQPGYYSVMLDGSNIKVELAATERVGFHQYQFPQDKQAHVVIDLKEGINDQSAETYIRQVDQYTLEGYRFSKGWAKEQLIFFAVRSSEPLEHFSVYDDNKLLQGDSGKGKAIKGLISFDKAPKTLKLKVGISPVSCENALANITAEIPRWNINEVVAEAKAKWNKELSKIVINTPSDKVKRIFYTSLFHTMIDPALFNDHNGDYRGADKQVYKKAPFANYSVFSLWDTYRAVHPLYTITQPERTADMVNSMLAIYDQKGLLPQWHLEGWETGTMVGIASRQVIAEAYLKGIKGFDAERAFNAIKGTSASDTLGMLYVKTSTAIPSDKERRSVAKGLEYAIGDGSIALMAKALGKQNEAEYFSKRAISYKLYFDSTTQFFRGKLANGDWAPDFNALKANNTIYAEGNAWQYLWLVPQDVKGLISLLGGEKMFNNRLDSMFALETTADEKGLADLTGTIGQYAHGNEPSHHIAYLYAYGGRHWKTAETVRHIMNDMYHDQPDGIIGNEDCGQMSAWYIFSAMGFYPVFPANGKYVFGSPLVENATLQLPNEKTFTVKATGASSKPYIQKVLLNGKPYEAAYIDHAAIMAGGTLEFIMSNKPNKDGSYASKLKASLLK</sequence>
<feature type="domain" description="Glycosyl hydrolase family 92" evidence="1">
    <location>
        <begin position="266"/>
        <end position="724"/>
    </location>
</feature>
<dbReference type="Proteomes" id="UP000812270">
    <property type="component" value="Unassembled WGS sequence"/>
</dbReference>